<evidence type="ECO:0000313" key="8">
    <source>
        <dbReference type="Proteomes" id="UP000472260"/>
    </source>
</evidence>
<dbReference type="InterPro" id="IPR018940">
    <property type="entry name" value="EF-1_beta_acid_region_euk"/>
</dbReference>
<comment type="similarity">
    <text evidence="1">Belongs to the EF-1-beta/EF-1-delta family.</text>
</comment>
<keyword evidence="8" id="KW-1185">Reference proteome</keyword>
<sequence length="324" mass="36419">MTAAECLTQERIWFDKPHYDEAERQFYERMNGPTQPKQDTGANSILQDIARARENIQKSLAGVSRAKNLPLLFEQFSLGGGGAADYGELTARMKNLELENQSLHNVVEELRSALSKMESRVSALEKRLTAPTVNGTGPASPQKAPPAPAKQEEEDEDEDDIDLFGSDEEVDEEAERLKEQRLQEYTAKKAKKPALIAKSSILLDVKPWDDETDMAKLEECVRSVQVDGLLWGASKLVPVGYGIKKLQINCVVEDDKVGTDFLEEEITKFEDYVSKNKSFNSVIKTFSLCFWCLKTAVLTLKLQYYLNGIRRFNSHASLFLTTPS</sequence>
<dbReference type="PANTHER" id="PTHR11595">
    <property type="entry name" value="EF-HAND AND COILED-COIL DOMAIN-CONTAINING FAMILY MEMBER"/>
    <property type="match status" value="1"/>
</dbReference>
<dbReference type="Pfam" id="PF00736">
    <property type="entry name" value="EF1_GNE"/>
    <property type="match status" value="1"/>
</dbReference>
<keyword evidence="3" id="KW-0648">Protein biosynthesis</keyword>
<dbReference type="InterPro" id="IPR001326">
    <property type="entry name" value="Transl_elong_EF1B_B/D_CS"/>
</dbReference>
<dbReference type="InterPro" id="IPR014717">
    <property type="entry name" value="Transl_elong_EF1B/ribsomal_bS6"/>
</dbReference>
<dbReference type="PROSITE" id="PS00824">
    <property type="entry name" value="EF1BD_1"/>
    <property type="match status" value="1"/>
</dbReference>
<dbReference type="InterPro" id="IPR049720">
    <property type="entry name" value="EF1B_bsu/dsu"/>
</dbReference>
<feature type="region of interest" description="Disordered" evidence="4">
    <location>
        <begin position="122"/>
        <end position="160"/>
    </location>
</feature>
<dbReference type="GO" id="GO:0003746">
    <property type="term" value="F:translation elongation factor activity"/>
    <property type="evidence" value="ECO:0007669"/>
    <property type="project" value="UniProtKB-KW"/>
</dbReference>
<accession>A0A671SN71</accession>
<organism evidence="7 8">
    <name type="scientific">Sinocyclocheilus anshuiensis</name>
    <dbReference type="NCBI Taxonomy" id="1608454"/>
    <lineage>
        <taxon>Eukaryota</taxon>
        <taxon>Metazoa</taxon>
        <taxon>Chordata</taxon>
        <taxon>Craniata</taxon>
        <taxon>Vertebrata</taxon>
        <taxon>Euteleostomi</taxon>
        <taxon>Actinopterygii</taxon>
        <taxon>Neopterygii</taxon>
        <taxon>Teleostei</taxon>
        <taxon>Ostariophysi</taxon>
        <taxon>Cypriniformes</taxon>
        <taxon>Cyprinidae</taxon>
        <taxon>Cyprininae</taxon>
        <taxon>Sinocyclocheilus</taxon>
    </lineage>
</organism>
<evidence type="ECO:0000259" key="6">
    <source>
        <dbReference type="SMART" id="SM01182"/>
    </source>
</evidence>
<proteinExistence type="inferred from homology"/>
<dbReference type="Gene3D" id="3.30.70.60">
    <property type="match status" value="1"/>
</dbReference>
<evidence type="ECO:0000256" key="1">
    <source>
        <dbReference type="ARBA" id="ARBA00007411"/>
    </source>
</evidence>
<dbReference type="SUPFAM" id="SSF54984">
    <property type="entry name" value="eEF-1beta-like"/>
    <property type="match status" value="1"/>
</dbReference>
<dbReference type="Proteomes" id="UP000472260">
    <property type="component" value="Unassembled WGS sequence"/>
</dbReference>
<evidence type="ECO:0000259" key="5">
    <source>
        <dbReference type="SMART" id="SM00888"/>
    </source>
</evidence>
<gene>
    <name evidence="7" type="primary">LOC107655838</name>
</gene>
<dbReference type="GO" id="GO:0005829">
    <property type="term" value="C:cytosol"/>
    <property type="evidence" value="ECO:0007669"/>
    <property type="project" value="TreeGrafter"/>
</dbReference>
<dbReference type="Pfam" id="PF10587">
    <property type="entry name" value="EF-1_beta_acid"/>
    <property type="match status" value="1"/>
</dbReference>
<dbReference type="CDD" id="cd00292">
    <property type="entry name" value="EF1B"/>
    <property type="match status" value="1"/>
</dbReference>
<evidence type="ECO:0000256" key="4">
    <source>
        <dbReference type="SAM" id="MobiDB-lite"/>
    </source>
</evidence>
<dbReference type="SMART" id="SM00888">
    <property type="entry name" value="EF1_GNE"/>
    <property type="match status" value="1"/>
</dbReference>
<dbReference type="SMART" id="SM01182">
    <property type="entry name" value="EF-1_beta_acid"/>
    <property type="match status" value="1"/>
</dbReference>
<evidence type="ECO:0000256" key="2">
    <source>
        <dbReference type="ARBA" id="ARBA00022768"/>
    </source>
</evidence>
<evidence type="ECO:0000313" key="7">
    <source>
        <dbReference type="Ensembl" id="ENSSANP00000097409.1"/>
    </source>
</evidence>
<dbReference type="FunFam" id="3.30.70.60:FF:000001">
    <property type="entry name" value="Elongation factor 1-beta 1 like"/>
    <property type="match status" value="1"/>
</dbReference>
<protein>
    <submittedName>
        <fullName evidence="7">Elongation factor 1-delta-like</fullName>
    </submittedName>
</protein>
<dbReference type="GO" id="GO:0005085">
    <property type="term" value="F:guanyl-nucleotide exchange factor activity"/>
    <property type="evidence" value="ECO:0007669"/>
    <property type="project" value="TreeGrafter"/>
</dbReference>
<dbReference type="InterPro" id="IPR014038">
    <property type="entry name" value="EF1B_bsu/dsu_GNE"/>
</dbReference>
<feature type="domain" description="Translation elongation factor EF1B beta/delta subunit guanine nucleotide exchange" evidence="5">
    <location>
        <begin position="198"/>
        <end position="276"/>
    </location>
</feature>
<dbReference type="PANTHER" id="PTHR11595:SF86">
    <property type="entry name" value="ELONGATION FACTOR 1-DELTA ISOFORM X1"/>
    <property type="match status" value="1"/>
</dbReference>
<dbReference type="AlphaFoldDB" id="A0A671SN71"/>
<reference evidence="7" key="2">
    <citation type="submission" date="2025-09" db="UniProtKB">
        <authorList>
            <consortium name="Ensembl"/>
        </authorList>
    </citation>
    <scope>IDENTIFICATION</scope>
</reference>
<dbReference type="GO" id="GO:0005853">
    <property type="term" value="C:eukaryotic translation elongation factor 1 complex"/>
    <property type="evidence" value="ECO:0007669"/>
    <property type="project" value="InterPro"/>
</dbReference>
<name>A0A671SN71_9TELE</name>
<keyword evidence="2" id="KW-0251">Elongation factor</keyword>
<feature type="domain" description="Elongation factor 1 beta central acidic region eukaryote" evidence="6">
    <location>
        <begin position="163"/>
        <end position="189"/>
    </location>
</feature>
<dbReference type="InterPro" id="IPR036219">
    <property type="entry name" value="eEF-1beta-like_sf"/>
</dbReference>
<reference evidence="7" key="1">
    <citation type="submission" date="2025-08" db="UniProtKB">
        <authorList>
            <consortium name="Ensembl"/>
        </authorList>
    </citation>
    <scope>IDENTIFICATION</scope>
</reference>
<evidence type="ECO:0000256" key="3">
    <source>
        <dbReference type="ARBA" id="ARBA00022917"/>
    </source>
</evidence>
<dbReference type="Ensembl" id="ENSSANT00000103452.1">
    <property type="protein sequence ID" value="ENSSANP00000097409.1"/>
    <property type="gene ID" value="ENSSANG00000048012.1"/>
</dbReference>